<protein>
    <submittedName>
        <fullName evidence="8">Solute carrier family 40 protein</fullName>
    </submittedName>
</protein>
<feature type="transmembrane region" description="Helical" evidence="5">
    <location>
        <begin position="167"/>
        <end position="190"/>
    </location>
</feature>
<organism evidence="6">
    <name type="scientific">Cladocopium goreaui</name>
    <dbReference type="NCBI Taxonomy" id="2562237"/>
    <lineage>
        <taxon>Eukaryota</taxon>
        <taxon>Sar</taxon>
        <taxon>Alveolata</taxon>
        <taxon>Dinophyceae</taxon>
        <taxon>Suessiales</taxon>
        <taxon>Symbiodiniaceae</taxon>
        <taxon>Cladocopium</taxon>
    </lineage>
</organism>
<feature type="transmembrane region" description="Helical" evidence="5">
    <location>
        <begin position="130"/>
        <end position="147"/>
    </location>
</feature>
<comment type="caution">
    <text evidence="6">The sequence shown here is derived from an EMBL/GenBank/DDBJ whole genome shotgun (WGS) entry which is preliminary data.</text>
</comment>
<dbReference type="Gene3D" id="1.20.1250.20">
    <property type="entry name" value="MFS general substrate transporter like domains"/>
    <property type="match status" value="1"/>
</dbReference>
<feature type="transmembrane region" description="Helical" evidence="5">
    <location>
        <begin position="466"/>
        <end position="485"/>
    </location>
</feature>
<dbReference type="SUPFAM" id="SSF103473">
    <property type="entry name" value="MFS general substrate transporter"/>
    <property type="match status" value="1"/>
</dbReference>
<dbReference type="EMBL" id="CAMXCT010002868">
    <property type="protein sequence ID" value="CAI4000963.1"/>
    <property type="molecule type" value="Genomic_DNA"/>
</dbReference>
<dbReference type="PANTHER" id="PTHR23507:SF1">
    <property type="entry name" value="FI18259P1-RELATED"/>
    <property type="match status" value="1"/>
</dbReference>
<feature type="non-terminal residue" evidence="6">
    <location>
        <position position="537"/>
    </location>
</feature>
<keyword evidence="9" id="KW-1185">Reference proteome</keyword>
<dbReference type="Proteomes" id="UP001152797">
    <property type="component" value="Unassembled WGS sequence"/>
</dbReference>
<comment type="subcellular location">
    <subcellularLocation>
        <location evidence="1">Membrane</location>
        <topology evidence="1">Multi-pass membrane protein</topology>
    </subcellularLocation>
</comment>
<evidence type="ECO:0000256" key="5">
    <source>
        <dbReference type="SAM" id="Phobius"/>
    </source>
</evidence>
<feature type="transmembrane region" description="Helical" evidence="5">
    <location>
        <begin position="225"/>
        <end position="244"/>
    </location>
</feature>
<dbReference type="GO" id="GO:0022857">
    <property type="term" value="F:transmembrane transporter activity"/>
    <property type="evidence" value="ECO:0007669"/>
    <property type="project" value="InterPro"/>
</dbReference>
<keyword evidence="2 5" id="KW-0812">Transmembrane</keyword>
<dbReference type="CDD" id="cd06174">
    <property type="entry name" value="MFS"/>
    <property type="match status" value="1"/>
</dbReference>
<evidence type="ECO:0000256" key="4">
    <source>
        <dbReference type="ARBA" id="ARBA00023136"/>
    </source>
</evidence>
<dbReference type="InterPro" id="IPR036259">
    <property type="entry name" value="MFS_trans_sf"/>
</dbReference>
<feature type="transmembrane region" description="Helical" evidence="5">
    <location>
        <begin position="336"/>
        <end position="357"/>
    </location>
</feature>
<keyword evidence="4 5" id="KW-0472">Membrane</keyword>
<dbReference type="AlphaFoldDB" id="A0A9P1CZY6"/>
<feature type="transmembrane region" description="Helical" evidence="5">
    <location>
        <begin position="500"/>
        <end position="523"/>
    </location>
</feature>
<dbReference type="PANTHER" id="PTHR23507">
    <property type="entry name" value="ZGC:174356"/>
    <property type="match status" value="1"/>
</dbReference>
<dbReference type="EMBL" id="CAMXCT030002868">
    <property type="protein sequence ID" value="CAL4788275.1"/>
    <property type="molecule type" value="Genomic_DNA"/>
</dbReference>
<reference evidence="6" key="1">
    <citation type="submission" date="2022-10" db="EMBL/GenBank/DDBJ databases">
        <authorList>
            <person name="Chen Y."/>
            <person name="Dougan E. K."/>
            <person name="Chan C."/>
            <person name="Rhodes N."/>
            <person name="Thang M."/>
        </authorList>
    </citation>
    <scope>NUCLEOTIDE SEQUENCE</scope>
</reference>
<sequence>MQPSLSNTQLDTSTETTKILGRLPNFIPKTSTICCFTVAPCCTIVLALILTYKACRLGGKASDPPGATQIGPDSFKNASTIPASFNELDAPISHEGICMPNDRFDDAWSLSAKCMEKDVVLGKTTRINGLNGWIAAFFGLFAVFVAGQLIDTTGRRPVLIAFLSSNIVVKALLFVSCFVPYNVFVVFLFLQNVIEVAFAAGVEPALNSMIADRSRGNEDIRGDGFAALGVIMHLSDVLAFLAGYPVLRLHLTDYSIFWGPLTLVSIIAYIVFNFVPCSALSETLPQSDPELAEEAGAKKGCARCGYAFVPKTVKQCFSILCSETIAGFKMVWADPFLMQFLVIWAITTMAMTGSWNLSTQYLLGLGYEQANASLARPAWHLALVCGAAMSPCVIRHLNATGAYNLALLMMAVGFFWCGSGGHDLQHASLFFCVGTVVFGGIGVGILTPSFNAVISIRVSDKEQGKLFSLVIVLNTICGLAFGQFWPQLFYKPEAADWMKGLPWIASAMVFLLLFIWISLLVSFCNNAAQKPESDCGE</sequence>
<dbReference type="Pfam" id="PF07690">
    <property type="entry name" value="MFS_1"/>
    <property type="match status" value="1"/>
</dbReference>
<name>A0A9P1CZY6_9DINO</name>
<accession>A0A9P1CZY6</accession>
<evidence type="ECO:0000313" key="7">
    <source>
        <dbReference type="EMBL" id="CAL1154338.1"/>
    </source>
</evidence>
<gene>
    <name evidence="6" type="ORF">C1SCF055_LOCUS27042</name>
</gene>
<evidence type="ECO:0000256" key="3">
    <source>
        <dbReference type="ARBA" id="ARBA00022989"/>
    </source>
</evidence>
<dbReference type="OrthoDB" id="472822at2759"/>
<feature type="transmembrane region" description="Helical" evidence="5">
    <location>
        <begin position="401"/>
        <end position="421"/>
    </location>
</feature>
<evidence type="ECO:0000313" key="9">
    <source>
        <dbReference type="Proteomes" id="UP001152797"/>
    </source>
</evidence>
<evidence type="ECO:0000256" key="2">
    <source>
        <dbReference type="ARBA" id="ARBA00022692"/>
    </source>
</evidence>
<feature type="transmembrane region" description="Helical" evidence="5">
    <location>
        <begin position="30"/>
        <end position="52"/>
    </location>
</feature>
<evidence type="ECO:0000256" key="1">
    <source>
        <dbReference type="ARBA" id="ARBA00004141"/>
    </source>
</evidence>
<evidence type="ECO:0000313" key="8">
    <source>
        <dbReference type="EMBL" id="CAL4788275.1"/>
    </source>
</evidence>
<proteinExistence type="predicted"/>
<feature type="transmembrane region" description="Helical" evidence="5">
    <location>
        <begin position="427"/>
        <end position="454"/>
    </location>
</feature>
<evidence type="ECO:0000313" key="6">
    <source>
        <dbReference type="EMBL" id="CAI4000963.1"/>
    </source>
</evidence>
<dbReference type="InterPro" id="IPR011701">
    <property type="entry name" value="MFS"/>
</dbReference>
<dbReference type="EMBL" id="CAMXCT020002868">
    <property type="protein sequence ID" value="CAL1154338.1"/>
    <property type="molecule type" value="Genomic_DNA"/>
</dbReference>
<feature type="transmembrane region" description="Helical" evidence="5">
    <location>
        <begin position="256"/>
        <end position="275"/>
    </location>
</feature>
<dbReference type="GO" id="GO:0016020">
    <property type="term" value="C:membrane"/>
    <property type="evidence" value="ECO:0007669"/>
    <property type="project" value="UniProtKB-SubCell"/>
</dbReference>
<reference evidence="7" key="2">
    <citation type="submission" date="2024-04" db="EMBL/GenBank/DDBJ databases">
        <authorList>
            <person name="Chen Y."/>
            <person name="Shah S."/>
            <person name="Dougan E. K."/>
            <person name="Thang M."/>
            <person name="Chan C."/>
        </authorList>
    </citation>
    <scope>NUCLEOTIDE SEQUENCE [LARGE SCALE GENOMIC DNA]</scope>
</reference>
<keyword evidence="3 5" id="KW-1133">Transmembrane helix</keyword>